<dbReference type="InterPro" id="IPR052019">
    <property type="entry name" value="F420H2_bilvrd_red/Heme_oxyg"/>
</dbReference>
<feature type="domain" description="Pyridoxamine 5'-phosphate oxidase N-terminal" evidence="2">
    <location>
        <begin position="2"/>
        <end position="104"/>
    </location>
</feature>
<dbReference type="SUPFAM" id="SSF50475">
    <property type="entry name" value="FMN-binding split barrel"/>
    <property type="match status" value="1"/>
</dbReference>
<dbReference type="NCBIfam" id="TIGR03668">
    <property type="entry name" value="Rv0121_F420"/>
    <property type="match status" value="1"/>
</dbReference>
<sequence length="105" mass="11907">MPVVFAVDGDTLWTATDAKPKRGGALRRYANVRTNPAVSLLVQHWDEDWSALWWVRADGVAAVREEPATVAYAVRLLRAKYPQYGEVDVHGPVLEITVHRWRGWP</sequence>
<dbReference type="EMBL" id="BSDI01000006">
    <property type="protein sequence ID" value="GLH96098.1"/>
    <property type="molecule type" value="Genomic_DNA"/>
</dbReference>
<dbReference type="InterPro" id="IPR012349">
    <property type="entry name" value="Split_barrel_FMN-bd"/>
</dbReference>
<reference evidence="3" key="1">
    <citation type="submission" date="2022-12" db="EMBL/GenBank/DDBJ databases">
        <title>New Phytohabitans aurantiacus sp. RD004123 nov., an actinomycete isolated from soil.</title>
        <authorList>
            <person name="Triningsih D.W."/>
            <person name="Harunari E."/>
            <person name="Igarashi Y."/>
        </authorList>
    </citation>
    <scope>NUCLEOTIDE SEQUENCE</scope>
    <source>
        <strain evidence="3">RD004123</strain>
    </source>
</reference>
<dbReference type="Proteomes" id="UP001144280">
    <property type="component" value="Unassembled WGS sequence"/>
</dbReference>
<dbReference type="InterPro" id="IPR019967">
    <property type="entry name" value="F420-dep_enz_PPOX_Rv0121"/>
</dbReference>
<dbReference type="PANTHER" id="PTHR35176:SF2">
    <property type="entry name" value="F420H(2)-DEPENDENT REDUCTASE RV1155"/>
    <property type="match status" value="1"/>
</dbReference>
<dbReference type="PANTHER" id="PTHR35176">
    <property type="entry name" value="HEME OXYGENASE HI_0854-RELATED"/>
    <property type="match status" value="1"/>
</dbReference>
<dbReference type="InterPro" id="IPR011576">
    <property type="entry name" value="Pyridox_Oxase_N"/>
</dbReference>
<name>A0ABQ5QN41_9ACTN</name>
<dbReference type="Gene3D" id="2.30.110.10">
    <property type="entry name" value="Electron Transport, Fmn-binding Protein, Chain A"/>
    <property type="match status" value="1"/>
</dbReference>
<evidence type="ECO:0000259" key="2">
    <source>
        <dbReference type="Pfam" id="PF01243"/>
    </source>
</evidence>
<evidence type="ECO:0000256" key="1">
    <source>
        <dbReference type="ARBA" id="ARBA00023002"/>
    </source>
</evidence>
<protein>
    <submittedName>
        <fullName evidence="3">PPOX class F420-dependent oxidoreductase</fullName>
    </submittedName>
</protein>
<evidence type="ECO:0000313" key="3">
    <source>
        <dbReference type="EMBL" id="GLH96098.1"/>
    </source>
</evidence>
<proteinExistence type="predicted"/>
<dbReference type="Pfam" id="PF01243">
    <property type="entry name" value="PNPOx_N"/>
    <property type="match status" value="1"/>
</dbReference>
<organism evidence="3 4">
    <name type="scientific">Phytohabitans aurantiacus</name>
    <dbReference type="NCBI Taxonomy" id="3016789"/>
    <lineage>
        <taxon>Bacteria</taxon>
        <taxon>Bacillati</taxon>
        <taxon>Actinomycetota</taxon>
        <taxon>Actinomycetes</taxon>
        <taxon>Micromonosporales</taxon>
        <taxon>Micromonosporaceae</taxon>
    </lineage>
</organism>
<comment type="caution">
    <text evidence="3">The sequence shown here is derived from an EMBL/GenBank/DDBJ whole genome shotgun (WGS) entry which is preliminary data.</text>
</comment>
<keyword evidence="4" id="KW-1185">Reference proteome</keyword>
<evidence type="ECO:0000313" key="4">
    <source>
        <dbReference type="Proteomes" id="UP001144280"/>
    </source>
</evidence>
<accession>A0ABQ5QN41</accession>
<gene>
    <name evidence="3" type="ORF">Pa4123_13710</name>
</gene>
<keyword evidence="1" id="KW-0560">Oxidoreductase</keyword>